<evidence type="ECO:0000313" key="1">
    <source>
        <dbReference type="EMBL" id="AAZ57705.1"/>
    </source>
</evidence>
<dbReference type="OrthoDB" id="542138at2"/>
<proteinExistence type="predicted"/>
<dbReference type="PhylomeDB" id="Q46LC3"/>
<reference evidence="1 2" key="1">
    <citation type="journal article" date="2007" name="PLoS Genet.">
        <title>Patterns and implications of gene gain and loss in the evolution of Prochlorococcus.</title>
        <authorList>
            <person name="Kettler G.C."/>
            <person name="Martiny A.C."/>
            <person name="Huang K."/>
            <person name="Zucker J."/>
            <person name="Coleman M.L."/>
            <person name="Rodrigue S."/>
            <person name="Chen F."/>
            <person name="Lapidus A."/>
            <person name="Ferriera S."/>
            <person name="Johnson J."/>
            <person name="Steglich C."/>
            <person name="Church G.M."/>
            <person name="Richardson P."/>
            <person name="Chisholm S.W."/>
        </authorList>
    </citation>
    <scope>NUCLEOTIDE SEQUENCE [LARGE SCALE GENOMIC DNA]</scope>
    <source>
        <strain evidence="1 2">NATL2A</strain>
    </source>
</reference>
<protein>
    <submittedName>
        <fullName evidence="1">Possible gram-negative pili assembly chaperone</fullName>
    </submittedName>
</protein>
<evidence type="ECO:0000313" key="2">
    <source>
        <dbReference type="Proteomes" id="UP000002535"/>
    </source>
</evidence>
<dbReference type="Proteomes" id="UP000002535">
    <property type="component" value="Chromosome"/>
</dbReference>
<dbReference type="HOGENOM" id="CLU_186106_0_0_3"/>
<keyword evidence="2" id="KW-1185">Reference proteome</keyword>
<dbReference type="EMBL" id="CP000095">
    <property type="protein sequence ID" value="AAZ57705.1"/>
    <property type="molecule type" value="Genomic_DNA"/>
</dbReference>
<gene>
    <name evidence="1" type="ordered locus">PMN2A_0213</name>
</gene>
<organism evidence="1 2">
    <name type="scientific">Prochlorococcus marinus (strain NATL2A)</name>
    <dbReference type="NCBI Taxonomy" id="59920"/>
    <lineage>
        <taxon>Bacteria</taxon>
        <taxon>Bacillati</taxon>
        <taxon>Cyanobacteriota</taxon>
        <taxon>Cyanophyceae</taxon>
        <taxon>Synechococcales</taxon>
        <taxon>Prochlorococcaceae</taxon>
        <taxon>Prochlorococcus</taxon>
    </lineage>
</organism>
<name>Q46LC3_PROMT</name>
<dbReference type="KEGG" id="pmn:PMN2A_0213"/>
<sequence length="93" mass="11064">MNQEIFFYSESIVFSLCKEIEFIKIRSKNINRSLKTCHNKSLSKRLRLELDKLNKNRLKILSISESMFKTNSDDLSLEFLLEITKRSNSFQQI</sequence>
<dbReference type="AlphaFoldDB" id="Q46LC3"/>
<accession>Q46LC3</accession>
<dbReference type="STRING" id="59920.PMN2A_0213"/>